<sequence length="203" mass="22961">MDERTFLKLSRYLCKHRGYYRVGGYNPLTGLAWASRSKNGGMFHIDPITCQPAYNYVFPQVTGFQEGLACVRNDSGFWQYHIRPDGQPAYANRFLSVGLFFEGLADAIDEKGQFHITADGQPAYANRFEHVGHFRCQLAQAEDASGHFHIKPDGRPAYKLRGLENGPFAEQGLAWTKIVKMVDDKKRIVKVTINTLGEIVTEK</sequence>
<organism evidence="1 2">
    <name type="scientific">Candidatus Buchananbacteria bacterium RIFCSPLOWO2_01_FULL_39_33</name>
    <dbReference type="NCBI Taxonomy" id="1797543"/>
    <lineage>
        <taxon>Bacteria</taxon>
        <taxon>Candidatus Buchananiibacteriota</taxon>
    </lineage>
</organism>
<protein>
    <submittedName>
        <fullName evidence="1">Uncharacterized protein</fullName>
    </submittedName>
</protein>
<dbReference type="Proteomes" id="UP000177376">
    <property type="component" value="Unassembled WGS sequence"/>
</dbReference>
<accession>A0A1G1YIZ1</accession>
<gene>
    <name evidence="1" type="ORF">A3A02_01645</name>
</gene>
<dbReference type="EMBL" id="MHIM01000022">
    <property type="protein sequence ID" value="OGY52259.1"/>
    <property type="molecule type" value="Genomic_DNA"/>
</dbReference>
<comment type="caution">
    <text evidence="1">The sequence shown here is derived from an EMBL/GenBank/DDBJ whole genome shotgun (WGS) entry which is preliminary data.</text>
</comment>
<evidence type="ECO:0000313" key="1">
    <source>
        <dbReference type="EMBL" id="OGY52259.1"/>
    </source>
</evidence>
<evidence type="ECO:0000313" key="2">
    <source>
        <dbReference type="Proteomes" id="UP000177376"/>
    </source>
</evidence>
<dbReference type="AlphaFoldDB" id="A0A1G1YIZ1"/>
<proteinExistence type="predicted"/>
<name>A0A1G1YIZ1_9BACT</name>
<reference evidence="1 2" key="1">
    <citation type="journal article" date="2016" name="Nat. Commun.">
        <title>Thousands of microbial genomes shed light on interconnected biogeochemical processes in an aquifer system.</title>
        <authorList>
            <person name="Anantharaman K."/>
            <person name="Brown C.T."/>
            <person name="Hug L.A."/>
            <person name="Sharon I."/>
            <person name="Castelle C.J."/>
            <person name="Probst A.J."/>
            <person name="Thomas B.C."/>
            <person name="Singh A."/>
            <person name="Wilkins M.J."/>
            <person name="Karaoz U."/>
            <person name="Brodie E.L."/>
            <person name="Williams K.H."/>
            <person name="Hubbard S.S."/>
            <person name="Banfield J.F."/>
        </authorList>
    </citation>
    <scope>NUCLEOTIDE SEQUENCE [LARGE SCALE GENOMIC DNA]</scope>
</reference>